<dbReference type="PANTHER" id="PTHR36698:SF2">
    <property type="entry name" value="MCE_MLAD DOMAIN-CONTAINING PROTEIN"/>
    <property type="match status" value="1"/>
</dbReference>
<keyword evidence="1" id="KW-0472">Membrane</keyword>
<keyword evidence="1" id="KW-1133">Transmembrane helix</keyword>
<evidence type="ECO:0000313" key="4">
    <source>
        <dbReference type="Proteomes" id="UP000321638"/>
    </source>
</evidence>
<dbReference type="EMBL" id="VDUZ01000055">
    <property type="protein sequence ID" value="TXL70666.1"/>
    <property type="molecule type" value="Genomic_DNA"/>
</dbReference>
<evidence type="ECO:0000259" key="2">
    <source>
        <dbReference type="Pfam" id="PF02470"/>
    </source>
</evidence>
<evidence type="ECO:0000256" key="1">
    <source>
        <dbReference type="SAM" id="Phobius"/>
    </source>
</evidence>
<sequence>MDRGPGQRAFARNRQGERMENRSPYVLVGAAVLVFVAAMTVFIIWKLRAGGEKEQAAYEIFFSGEVQGLTNDSPVFYRGIRVGRVYSISLRTRTEAPRRGGTPRPIERIAVVIAVDSTIDIRERSRAVLERPLVTGAAFIQIIARPEESDEIKPKKALGHAPYPEILEGSSFFQTTTTSAQELIAKAGQIADRINDALSPETVKAFNQILVNLADISAMLAKTEPAFSKTVNDLPETLADLRKMLDKFGSASERLDLMLAELGPQDEATRKMLAGRTPSELKQAMTQLRDALANVNSAAGNLNRTVSENRGAVRQFSEGGLSELSVAIRELRTLVANLNAISSRLDRDPAGYLLGGSRQGYQPR</sequence>
<keyword evidence="4" id="KW-1185">Reference proteome</keyword>
<dbReference type="InterPro" id="IPR003399">
    <property type="entry name" value="Mce/MlaD"/>
</dbReference>
<reference evidence="3 4" key="1">
    <citation type="submission" date="2019-06" db="EMBL/GenBank/DDBJ databases">
        <title>New taxonomy in bacterial strain CC-CFT640, isolated from vineyard.</title>
        <authorList>
            <person name="Lin S.-Y."/>
            <person name="Tsai C.-F."/>
            <person name="Young C.-C."/>
        </authorList>
    </citation>
    <scope>NUCLEOTIDE SEQUENCE [LARGE SCALE GENOMIC DNA]</scope>
    <source>
        <strain evidence="3 4">CC-CFT640</strain>
    </source>
</reference>
<feature type="transmembrane region" description="Helical" evidence="1">
    <location>
        <begin position="25"/>
        <end position="45"/>
    </location>
</feature>
<protein>
    <submittedName>
        <fullName evidence="3">MCE family protein</fullName>
    </submittedName>
</protein>
<accession>A0A5C8PBC9</accession>
<feature type="domain" description="Mce/MlaD" evidence="2">
    <location>
        <begin position="61"/>
        <end position="144"/>
    </location>
</feature>
<name>A0A5C8PBC9_9HYPH</name>
<evidence type="ECO:0000313" key="3">
    <source>
        <dbReference type="EMBL" id="TXL70666.1"/>
    </source>
</evidence>
<dbReference type="Proteomes" id="UP000321638">
    <property type="component" value="Unassembled WGS sequence"/>
</dbReference>
<dbReference type="OrthoDB" id="9808689at2"/>
<dbReference type="PANTHER" id="PTHR36698">
    <property type="entry name" value="BLL5892 PROTEIN"/>
    <property type="match status" value="1"/>
</dbReference>
<proteinExistence type="predicted"/>
<dbReference type="Pfam" id="PF02470">
    <property type="entry name" value="MlaD"/>
    <property type="match status" value="1"/>
</dbReference>
<gene>
    <name evidence="3" type="ORF">FHP25_33385</name>
</gene>
<dbReference type="AlphaFoldDB" id="A0A5C8PBC9"/>
<comment type="caution">
    <text evidence="3">The sequence shown here is derived from an EMBL/GenBank/DDBJ whole genome shotgun (WGS) entry which is preliminary data.</text>
</comment>
<keyword evidence="1" id="KW-0812">Transmembrane</keyword>
<organism evidence="3 4">
    <name type="scientific">Vineibacter terrae</name>
    <dbReference type="NCBI Taxonomy" id="2586908"/>
    <lineage>
        <taxon>Bacteria</taxon>
        <taxon>Pseudomonadati</taxon>
        <taxon>Pseudomonadota</taxon>
        <taxon>Alphaproteobacteria</taxon>
        <taxon>Hyphomicrobiales</taxon>
        <taxon>Vineibacter</taxon>
    </lineage>
</organism>